<dbReference type="Proteomes" id="UP000576821">
    <property type="component" value="Unassembled WGS sequence"/>
</dbReference>
<dbReference type="InterPro" id="IPR009874">
    <property type="entry name" value="DUF1428"/>
</dbReference>
<organism evidence="1 2">
    <name type="scientific">Sphingobium vermicomposti</name>
    <dbReference type="NCBI Taxonomy" id="529005"/>
    <lineage>
        <taxon>Bacteria</taxon>
        <taxon>Pseudomonadati</taxon>
        <taxon>Pseudomonadota</taxon>
        <taxon>Alphaproteobacteria</taxon>
        <taxon>Sphingomonadales</taxon>
        <taxon>Sphingomonadaceae</taxon>
        <taxon>Sphingobium</taxon>
    </lineage>
</organism>
<dbReference type="Gene3D" id="3.30.70.100">
    <property type="match status" value="1"/>
</dbReference>
<evidence type="ECO:0000313" key="1">
    <source>
        <dbReference type="EMBL" id="NIJ17168.1"/>
    </source>
</evidence>
<dbReference type="AlphaFoldDB" id="A0A846M7M1"/>
<evidence type="ECO:0000313" key="2">
    <source>
        <dbReference type="Proteomes" id="UP000576821"/>
    </source>
</evidence>
<dbReference type="EMBL" id="JAASQR010000003">
    <property type="protein sequence ID" value="NIJ17168.1"/>
    <property type="molecule type" value="Genomic_DNA"/>
</dbReference>
<reference evidence="1 2" key="1">
    <citation type="submission" date="2020-03" db="EMBL/GenBank/DDBJ databases">
        <title>Genomic Encyclopedia of Type Strains, Phase IV (KMG-IV): sequencing the most valuable type-strain genomes for metagenomic binning, comparative biology and taxonomic classification.</title>
        <authorList>
            <person name="Goeker M."/>
        </authorList>
    </citation>
    <scope>NUCLEOTIDE SEQUENCE [LARGE SCALE GENOMIC DNA]</scope>
    <source>
        <strain evidence="1 2">DSM 21299</strain>
    </source>
</reference>
<gene>
    <name evidence="1" type="ORF">FHS54_002157</name>
</gene>
<name>A0A846M7M1_9SPHN</name>
<comment type="caution">
    <text evidence="1">The sequence shown here is derived from an EMBL/GenBank/DDBJ whole genome shotgun (WGS) entry which is preliminary data.</text>
</comment>
<protein>
    <submittedName>
        <fullName evidence="1">Uncharacterized protein YbaA (DUF1428 family)</fullName>
    </submittedName>
</protein>
<dbReference type="PIRSF" id="PIRSF007028">
    <property type="entry name" value="UCP007028"/>
    <property type="match status" value="1"/>
</dbReference>
<dbReference type="Pfam" id="PF07237">
    <property type="entry name" value="DUF1428"/>
    <property type="match status" value="1"/>
</dbReference>
<proteinExistence type="predicted"/>
<dbReference type="InterPro" id="IPR011008">
    <property type="entry name" value="Dimeric_a/b-barrel"/>
</dbReference>
<dbReference type="SUPFAM" id="SSF54909">
    <property type="entry name" value="Dimeric alpha+beta barrel"/>
    <property type="match status" value="1"/>
</dbReference>
<keyword evidence="2" id="KW-1185">Reference proteome</keyword>
<sequence>MMSYIDGFVVPVPKGKRQEYKEMAALAAPVFLEHGALRMVECWADDVPRGKVNDFHTAVIAEGDEEVVFSWIEWPDKATRDAGQEKVMNDPRMQHQDGVEIPFSGARMIYGGFVAVLDEKA</sequence>
<accession>A0A846M7M1</accession>